<proteinExistence type="predicted"/>
<accession>A0ABT3MXF8</accession>
<evidence type="ECO:0000313" key="2">
    <source>
        <dbReference type="Proteomes" id="UP001209854"/>
    </source>
</evidence>
<organism evidence="1 2">
    <name type="scientific">Endozoicomonas gorgoniicola</name>
    <dbReference type="NCBI Taxonomy" id="1234144"/>
    <lineage>
        <taxon>Bacteria</taxon>
        <taxon>Pseudomonadati</taxon>
        <taxon>Pseudomonadota</taxon>
        <taxon>Gammaproteobacteria</taxon>
        <taxon>Oceanospirillales</taxon>
        <taxon>Endozoicomonadaceae</taxon>
        <taxon>Endozoicomonas</taxon>
    </lineage>
</organism>
<sequence>MPYLRQYRRIPLSFRYPVADSVLNCTASEYNITYVMPEFSSACLILTRVFESRFFILTTYMHPEDYGLSDLPEALQEAFVRFTLTHQERNHCLAMHRRNDPFATHSHFGLRHEINTQAITPLLRYILLPLPPSTSKSKTIKQFYKAVKYFIRKPAQPGIYFENGHYALKDGYMTEPTYPHGPYKLKKDAFSSFSGR</sequence>
<protein>
    <submittedName>
        <fullName evidence="1">Uncharacterized protein</fullName>
    </submittedName>
</protein>
<dbReference type="EMBL" id="JAPFCC010000001">
    <property type="protein sequence ID" value="MCW7554067.1"/>
    <property type="molecule type" value="Genomic_DNA"/>
</dbReference>
<gene>
    <name evidence="1" type="ORF">NX722_15870</name>
</gene>
<dbReference type="RefSeq" id="WP_262563803.1">
    <property type="nucleotide sequence ID" value="NZ_JAPFCC010000001.1"/>
</dbReference>
<evidence type="ECO:0000313" key="1">
    <source>
        <dbReference type="EMBL" id="MCW7554067.1"/>
    </source>
</evidence>
<name>A0ABT3MXF8_9GAMM</name>
<dbReference type="Proteomes" id="UP001209854">
    <property type="component" value="Unassembled WGS sequence"/>
</dbReference>
<reference evidence="1 2" key="1">
    <citation type="submission" date="2022-10" db="EMBL/GenBank/DDBJ databases">
        <title>High-quality genome sequences of two octocoral-associated bacteria, Endozoicomonas euniceicola EF212 and Endozoicomonas gorgoniicola PS125.</title>
        <authorList>
            <person name="Chiou Y.-J."/>
            <person name="Chen Y.-H."/>
        </authorList>
    </citation>
    <scope>NUCLEOTIDE SEQUENCE [LARGE SCALE GENOMIC DNA]</scope>
    <source>
        <strain evidence="1 2">PS125</strain>
    </source>
</reference>
<keyword evidence="2" id="KW-1185">Reference proteome</keyword>
<comment type="caution">
    <text evidence="1">The sequence shown here is derived from an EMBL/GenBank/DDBJ whole genome shotgun (WGS) entry which is preliminary data.</text>
</comment>